<feature type="domain" description="Calcineurin-like phosphoesterase" evidence="3">
    <location>
        <begin position="39"/>
        <end position="252"/>
    </location>
</feature>
<keyword evidence="2" id="KW-0378">Hydrolase</keyword>
<dbReference type="Gene3D" id="3.60.21.10">
    <property type="match status" value="1"/>
</dbReference>
<dbReference type="PROSITE" id="PS51257">
    <property type="entry name" value="PROKAR_LIPOPROTEIN"/>
    <property type="match status" value="1"/>
</dbReference>
<comment type="similarity">
    <text evidence="2">Belongs to the 5'-nucleotidase family.</text>
</comment>
<dbReference type="GO" id="GO:0016787">
    <property type="term" value="F:hydrolase activity"/>
    <property type="evidence" value="ECO:0007669"/>
    <property type="project" value="UniProtKB-KW"/>
</dbReference>
<dbReference type="GO" id="GO:0000166">
    <property type="term" value="F:nucleotide binding"/>
    <property type="evidence" value="ECO:0007669"/>
    <property type="project" value="UniProtKB-KW"/>
</dbReference>
<keyword evidence="1" id="KW-0732">Signal</keyword>
<evidence type="ECO:0008006" key="7">
    <source>
        <dbReference type="Google" id="ProtNLM"/>
    </source>
</evidence>
<dbReference type="InterPro" id="IPR004843">
    <property type="entry name" value="Calcineurin-like_PHP"/>
</dbReference>
<dbReference type="KEGG" id="doa:AXF15_09465"/>
<evidence type="ECO:0000313" key="6">
    <source>
        <dbReference type="Proteomes" id="UP000063964"/>
    </source>
</evidence>
<sequence length="550" mass="59691">MELKRKYAISGWLVLILTALLLSGCAGKLGWRQKPYELTVLHTNDVHGGYGGLTKEGHTCYMPYCEDGKGGSVRLQQAVRAIRRDMPNVVLLDAGDEFQGTLYSTVYKEVMPPVILNKIGYDVFVPGNHEFDYGCESFFTFVRSLEMPLVAANLVVSSSGEDKIQPWAILERNGRRIGVVGLVTTETPNISSPCGDLLFTDEETALRRAVAELTEQDVDIIIALTHTGFEADKKLARSVSGVDVIVGGHSHTLLSNTQPKAAGPYPAVEKSPDGEPVLVVTAGNGGTFLGRLNVTFDGRGVATQWDGDTILLNDASLMALGAPAPDTDLVGTMEEYSGPVQSLLRKKLGRINAAGRKGKPLEANIQDCREAECLSGNVVADSILRVAFPEARAALINSGSMRSSLPGGTVTVGDVMACLPYQNPIVMADMPGSVLLEMLEHGLSRYGEGHGSFLQTAGLRFTFDSRKEPGNRLLKVEIRNRKGNWQKVNPEKSYRVATLKFLADGGDGYTMLKGLSWLESKILLNDAVRIHLETHSPVKAGIEKRIRRKP</sequence>
<organism evidence="5 6">
    <name type="scientific">Desulfomicrobium orale DSM 12838</name>
    <dbReference type="NCBI Taxonomy" id="888061"/>
    <lineage>
        <taxon>Bacteria</taxon>
        <taxon>Pseudomonadati</taxon>
        <taxon>Thermodesulfobacteriota</taxon>
        <taxon>Desulfovibrionia</taxon>
        <taxon>Desulfovibrionales</taxon>
        <taxon>Desulfomicrobiaceae</taxon>
        <taxon>Desulfomicrobium</taxon>
    </lineage>
</organism>
<protein>
    <recommendedName>
        <fullName evidence="7">Bifunctional metallophosphatase/5'-nucleotidase</fullName>
    </recommendedName>
</protein>
<dbReference type="AlphaFoldDB" id="A0A0X8JQZ0"/>
<dbReference type="EMBL" id="CP014230">
    <property type="protein sequence ID" value="AMD93300.1"/>
    <property type="molecule type" value="Genomic_DNA"/>
</dbReference>
<keyword evidence="6" id="KW-1185">Reference proteome</keyword>
<dbReference type="SUPFAM" id="SSF55816">
    <property type="entry name" value="5'-nucleotidase (syn. UDP-sugar hydrolase), C-terminal domain"/>
    <property type="match status" value="1"/>
</dbReference>
<dbReference type="Proteomes" id="UP000063964">
    <property type="component" value="Chromosome"/>
</dbReference>
<dbReference type="PANTHER" id="PTHR11575:SF24">
    <property type="entry name" value="5'-NUCLEOTIDASE"/>
    <property type="match status" value="1"/>
</dbReference>
<dbReference type="InterPro" id="IPR029052">
    <property type="entry name" value="Metallo-depent_PP-like"/>
</dbReference>
<evidence type="ECO:0000259" key="4">
    <source>
        <dbReference type="Pfam" id="PF02872"/>
    </source>
</evidence>
<dbReference type="Pfam" id="PF02872">
    <property type="entry name" value="5_nucleotid_C"/>
    <property type="match status" value="1"/>
</dbReference>
<dbReference type="PANTHER" id="PTHR11575">
    <property type="entry name" value="5'-NUCLEOTIDASE-RELATED"/>
    <property type="match status" value="1"/>
</dbReference>
<evidence type="ECO:0000256" key="1">
    <source>
        <dbReference type="ARBA" id="ARBA00022729"/>
    </source>
</evidence>
<dbReference type="PRINTS" id="PR01607">
    <property type="entry name" value="APYRASEFAMLY"/>
</dbReference>
<evidence type="ECO:0000256" key="2">
    <source>
        <dbReference type="RuleBase" id="RU362119"/>
    </source>
</evidence>
<evidence type="ECO:0000259" key="3">
    <source>
        <dbReference type="Pfam" id="PF00149"/>
    </source>
</evidence>
<name>A0A0X8JQZ0_9BACT</name>
<dbReference type="RefSeq" id="WP_066606508.1">
    <property type="nucleotide sequence ID" value="NZ_CP014230.1"/>
</dbReference>
<feature type="domain" description="5'-Nucleotidase C-terminal" evidence="4">
    <location>
        <begin position="362"/>
        <end position="513"/>
    </location>
</feature>
<reference evidence="6" key="1">
    <citation type="submission" date="2016-02" db="EMBL/GenBank/DDBJ databases">
        <authorList>
            <person name="Holder M.E."/>
            <person name="Ajami N.J."/>
            <person name="Petrosino J.F."/>
        </authorList>
    </citation>
    <scope>NUCLEOTIDE SEQUENCE [LARGE SCALE GENOMIC DNA]</scope>
    <source>
        <strain evidence="6">DSM 12838</strain>
    </source>
</reference>
<dbReference type="Gene3D" id="3.90.780.10">
    <property type="entry name" value="5'-Nucleotidase, C-terminal domain"/>
    <property type="match status" value="1"/>
</dbReference>
<gene>
    <name evidence="5" type="ORF">AXF15_09465</name>
</gene>
<dbReference type="InterPro" id="IPR006179">
    <property type="entry name" value="5_nucleotidase/apyrase"/>
</dbReference>
<dbReference type="SUPFAM" id="SSF56300">
    <property type="entry name" value="Metallo-dependent phosphatases"/>
    <property type="match status" value="1"/>
</dbReference>
<dbReference type="GO" id="GO:0009166">
    <property type="term" value="P:nucleotide catabolic process"/>
    <property type="evidence" value="ECO:0007669"/>
    <property type="project" value="InterPro"/>
</dbReference>
<dbReference type="Pfam" id="PF00149">
    <property type="entry name" value="Metallophos"/>
    <property type="match status" value="1"/>
</dbReference>
<proteinExistence type="inferred from homology"/>
<dbReference type="InterPro" id="IPR008334">
    <property type="entry name" value="5'-Nucleotdase_C"/>
</dbReference>
<dbReference type="InterPro" id="IPR036907">
    <property type="entry name" value="5'-Nucleotdase_C_sf"/>
</dbReference>
<dbReference type="STRING" id="888061.AXF15_09465"/>
<evidence type="ECO:0000313" key="5">
    <source>
        <dbReference type="EMBL" id="AMD93300.1"/>
    </source>
</evidence>
<accession>A0A0X8JQZ0</accession>
<keyword evidence="2" id="KW-0547">Nucleotide-binding</keyword>